<dbReference type="RefSeq" id="WP_143128011.1">
    <property type="nucleotide sequence ID" value="NZ_VJMG01000114.1"/>
</dbReference>
<organism evidence="2 3">
    <name type="scientific">Rhizobium straminoryzae</name>
    <dbReference type="NCBI Taxonomy" id="1387186"/>
    <lineage>
        <taxon>Bacteria</taxon>
        <taxon>Pseudomonadati</taxon>
        <taxon>Pseudomonadota</taxon>
        <taxon>Alphaproteobacteria</taxon>
        <taxon>Hyphomicrobiales</taxon>
        <taxon>Rhizobiaceae</taxon>
        <taxon>Rhizobium/Agrobacterium group</taxon>
        <taxon>Rhizobium</taxon>
    </lineage>
</organism>
<feature type="transmembrane region" description="Helical" evidence="1">
    <location>
        <begin position="20"/>
        <end position="36"/>
    </location>
</feature>
<name>A0A549SLN9_9HYPH</name>
<evidence type="ECO:0008006" key="4">
    <source>
        <dbReference type="Google" id="ProtNLM"/>
    </source>
</evidence>
<feature type="transmembrane region" description="Helical" evidence="1">
    <location>
        <begin position="71"/>
        <end position="94"/>
    </location>
</feature>
<gene>
    <name evidence="2" type="ORF">FNA46_25295</name>
</gene>
<keyword evidence="1" id="KW-0472">Membrane</keyword>
<comment type="caution">
    <text evidence="2">The sequence shown here is derived from an EMBL/GenBank/DDBJ whole genome shotgun (WGS) entry which is preliminary data.</text>
</comment>
<sequence length="110" mass="12375">MYGDIKQILRDGTGIGPEGLHVLLATFLFIVLAALLRRPMVALGVVVLLQALNEVLDVLDDRAAGLPTDGLGVVSDTVWSLIVPVPLAIALRLYQQHRRQMRRRRHYRRR</sequence>
<proteinExistence type="predicted"/>
<dbReference type="AlphaFoldDB" id="A0A549SLN9"/>
<dbReference type="Proteomes" id="UP000316801">
    <property type="component" value="Unassembled WGS sequence"/>
</dbReference>
<keyword evidence="1" id="KW-0812">Transmembrane</keyword>
<keyword evidence="3" id="KW-1185">Reference proteome</keyword>
<keyword evidence="1" id="KW-1133">Transmembrane helix</keyword>
<accession>A0A549SLN9</accession>
<evidence type="ECO:0000313" key="2">
    <source>
        <dbReference type="EMBL" id="TRL30514.1"/>
    </source>
</evidence>
<protein>
    <recommendedName>
        <fullName evidence="4">VanZ family protein</fullName>
    </recommendedName>
</protein>
<evidence type="ECO:0000313" key="3">
    <source>
        <dbReference type="Proteomes" id="UP000316801"/>
    </source>
</evidence>
<dbReference type="EMBL" id="VJMG01000114">
    <property type="protein sequence ID" value="TRL30514.1"/>
    <property type="molecule type" value="Genomic_DNA"/>
</dbReference>
<evidence type="ECO:0000256" key="1">
    <source>
        <dbReference type="SAM" id="Phobius"/>
    </source>
</evidence>
<reference evidence="2 3" key="1">
    <citation type="submission" date="2019-07" db="EMBL/GenBank/DDBJ databases">
        <title>Ln-dependent methylotrophs.</title>
        <authorList>
            <person name="Tani A."/>
        </authorList>
    </citation>
    <scope>NUCLEOTIDE SEQUENCE [LARGE SCALE GENOMIC DNA]</scope>
    <source>
        <strain evidence="2 3">SM12</strain>
    </source>
</reference>